<name>A0A3A1YW00_9BURK</name>
<gene>
    <name evidence="1" type="ORF">CJP73_02835</name>
</gene>
<dbReference type="Proteomes" id="UP000266206">
    <property type="component" value="Unassembled WGS sequence"/>
</dbReference>
<proteinExistence type="predicted"/>
<dbReference type="NCBIfam" id="TIGR03353">
    <property type="entry name" value="VI_chp_4"/>
    <property type="match status" value="1"/>
</dbReference>
<protein>
    <submittedName>
        <fullName evidence="1">Type VI secretion system-associated protein</fullName>
    </submittedName>
</protein>
<sequence length="463" mass="52673">MDFRTGTYWHQGLFLQPQHFQRQELNQHFLKRPLYEMVTPHFWGAGKIEFAPESLSARSVEIRSARLVFRDNTYVEYPGNAIIGPRSFDKVWTDSDQPLDVFLGLRKLSQSAPNVTQVDSFDQAASAPTRYASQTDGEAMRDLYTDGPVATVPVMMHVVRIFFGPEVASLDDYDLIPIGSLARDNDVVKLTADSVPPCYALTGSHVLQDLLRDIRDDMSGRMRQLAEYKAPRDIQREELDPEYFMLMQSLQSLNRAVPQIAHYTETAQVHPWEVYGFLRTCVGEMSTFTDSFDAAGRRRDSQDEGLPPYDHLKLFACFSTARRVINQLLAEISVGPEFRVTLEPHEDYLIASVPRDYFAARNRFYLVTQTASKNDYSSEDFLRLARLAAPQSLPTMIDHALPGIDLIEVATPPQGLPKRANARYYRIEQMSAEWETVEQTAELGLFWPDAPADLHVQLIVLRG</sequence>
<dbReference type="OrthoDB" id="9775333at2"/>
<dbReference type="AlphaFoldDB" id="A0A3A1YW00"/>
<dbReference type="PANTHER" id="PTHR35566">
    <property type="entry name" value="BLR3599 PROTEIN"/>
    <property type="match status" value="1"/>
</dbReference>
<comment type="caution">
    <text evidence="1">The sequence shown here is derived from an EMBL/GenBank/DDBJ whole genome shotgun (WGS) entry which is preliminary data.</text>
</comment>
<dbReference type="EMBL" id="NQYH01000001">
    <property type="protein sequence ID" value="RIY42382.1"/>
    <property type="molecule type" value="Genomic_DNA"/>
</dbReference>
<accession>A0A3A1YW00</accession>
<organism evidence="1 2">
    <name type="scientific">Neopusillimonas maritima</name>
    <dbReference type="NCBI Taxonomy" id="2026239"/>
    <lineage>
        <taxon>Bacteria</taxon>
        <taxon>Pseudomonadati</taxon>
        <taxon>Pseudomonadota</taxon>
        <taxon>Betaproteobacteria</taxon>
        <taxon>Burkholderiales</taxon>
        <taxon>Alcaligenaceae</taxon>
        <taxon>Neopusillimonas</taxon>
    </lineage>
</organism>
<reference evidence="1 2" key="1">
    <citation type="submission" date="2017-08" db="EMBL/GenBank/DDBJ databases">
        <title>Pusillimonas indicus sp. nov., a member of the family Alcaligenaceae isolated from surface seawater.</title>
        <authorList>
            <person name="Li J."/>
        </authorList>
    </citation>
    <scope>NUCLEOTIDE SEQUENCE [LARGE SCALE GENOMIC DNA]</scope>
    <source>
        <strain evidence="1 2">L52-1-41</strain>
    </source>
</reference>
<dbReference type="PANTHER" id="PTHR35566:SF1">
    <property type="entry name" value="TYPE VI SECRETION SYSTEM BASEPLATE COMPONENT TSSK1"/>
    <property type="match status" value="1"/>
</dbReference>
<dbReference type="Pfam" id="PF05936">
    <property type="entry name" value="T6SS_VasE"/>
    <property type="match status" value="1"/>
</dbReference>
<dbReference type="InterPro" id="IPR010263">
    <property type="entry name" value="T6SS_TssK"/>
</dbReference>
<evidence type="ECO:0000313" key="1">
    <source>
        <dbReference type="EMBL" id="RIY42382.1"/>
    </source>
</evidence>
<evidence type="ECO:0000313" key="2">
    <source>
        <dbReference type="Proteomes" id="UP000266206"/>
    </source>
</evidence>
<dbReference type="RefSeq" id="WP_119515435.1">
    <property type="nucleotide sequence ID" value="NZ_NQYH01000001.1"/>
</dbReference>